<dbReference type="InterPro" id="IPR025258">
    <property type="entry name" value="RH_dom"/>
</dbReference>
<dbReference type="Pfam" id="PF21054">
    <property type="entry name" value="RUBC_PIKBD"/>
    <property type="match status" value="1"/>
</dbReference>
<evidence type="ECO:0000313" key="5">
    <source>
        <dbReference type="Proteomes" id="UP000015104"/>
    </source>
</evidence>
<dbReference type="HOGENOM" id="CLU_472021_0_0_1"/>
<dbReference type="KEGG" id="tut:107370018"/>
<feature type="compositionally biased region" description="Low complexity" evidence="2">
    <location>
        <begin position="90"/>
        <end position="108"/>
    </location>
</feature>
<feature type="region of interest" description="Disordered" evidence="2">
    <location>
        <begin position="86"/>
        <end position="111"/>
    </location>
</feature>
<proteinExistence type="predicted"/>
<keyword evidence="5" id="KW-1185">Reference proteome</keyword>
<dbReference type="EnsemblMetazoa" id="tetur36g00690.1">
    <property type="protein sequence ID" value="tetur36g00690.1"/>
    <property type="gene ID" value="tetur36g00690"/>
</dbReference>
<feature type="domain" description="Rubicon Homology" evidence="3">
    <location>
        <begin position="343"/>
        <end position="551"/>
    </location>
</feature>
<evidence type="ECO:0000259" key="3">
    <source>
        <dbReference type="SMART" id="SM01175"/>
    </source>
</evidence>
<gene>
    <name evidence="4" type="primary">107370018</name>
</gene>
<dbReference type="STRING" id="32264.T1L3P9"/>
<dbReference type="EMBL" id="CAEY01001042">
    <property type="status" value="NOT_ANNOTATED_CDS"/>
    <property type="molecule type" value="Genomic_DNA"/>
</dbReference>
<organism evidence="4 5">
    <name type="scientific">Tetranychus urticae</name>
    <name type="common">Two-spotted spider mite</name>
    <dbReference type="NCBI Taxonomy" id="32264"/>
    <lineage>
        <taxon>Eukaryota</taxon>
        <taxon>Metazoa</taxon>
        <taxon>Ecdysozoa</taxon>
        <taxon>Arthropoda</taxon>
        <taxon>Chelicerata</taxon>
        <taxon>Arachnida</taxon>
        <taxon>Acari</taxon>
        <taxon>Acariformes</taxon>
        <taxon>Trombidiformes</taxon>
        <taxon>Prostigmata</taxon>
        <taxon>Eleutherengona</taxon>
        <taxon>Raphignathae</taxon>
        <taxon>Tetranychoidea</taxon>
        <taxon>Tetranychidae</taxon>
        <taxon>Tetranychus</taxon>
    </lineage>
</organism>
<dbReference type="InterPro" id="IPR048569">
    <property type="entry name" value="RUBC_PIKBD"/>
</dbReference>
<sequence>MSSDSENQSSFLLLLLKHLNQTNSDSLETLERENLHFVITDNLIATFEEIKCDIFFNKHHSQIQHQQISPKSSCNVNTDKVITNHLTEDTSASPTPTPSSDSSSVPSSYQDGTVLSSADWLVEQSNSGSDVFSNSGAADKPDNFKLNISKHESELNSFSGSISNLSEISSNVTLDGESKVLSETSTFGPLDDFESADNSAESVAVQLLSHYSQRPFSTRRSSLQPFMMSSPMSGDEPNRNSSRSLPIRRSGSSCYSLYSNPSPIVTNTSFQSLSSLHQVPSAATRSSSIKLRGNSLWAPLRPQLICNIQRPTDKYSQWQRQNQRCAGCGFNIDSKCKEFHGIMYCYYTGKFFCRVGCHSGRKAILPAYVIHNWDFNCYPLSNCAVNFLEKYRGEPLFHINDLNPSLYKRVKQLSKLLDLRFQLRSLREYISTCRNAKDFVFYFKSFEPQHFIQDDIHLYSLEDLITIKRSKKLLDKCWALVRESIDHVSRCEYCKARGFFCELCKKEDVLFPFEIGRIYQCSACHSCFHLYCFNHQANQKCSKCSRIQARRSRHQPTKFNNSDTVILVMIVFKKFPNP</sequence>
<dbReference type="GO" id="GO:0006914">
    <property type="term" value="P:autophagy"/>
    <property type="evidence" value="ECO:0007669"/>
    <property type="project" value="UniProtKB-KW"/>
</dbReference>
<evidence type="ECO:0000313" key="4">
    <source>
        <dbReference type="EnsemblMetazoa" id="tetur36g00690.1"/>
    </source>
</evidence>
<dbReference type="SMART" id="SM01175">
    <property type="entry name" value="DUF4206"/>
    <property type="match status" value="1"/>
</dbReference>
<reference evidence="5" key="1">
    <citation type="submission" date="2011-08" db="EMBL/GenBank/DDBJ databases">
        <authorList>
            <person name="Rombauts S."/>
        </authorList>
    </citation>
    <scope>NUCLEOTIDE SEQUENCE</scope>
    <source>
        <strain evidence="5">London</strain>
    </source>
</reference>
<evidence type="ECO:0000256" key="1">
    <source>
        <dbReference type="ARBA" id="ARBA00023006"/>
    </source>
</evidence>
<dbReference type="OrthoDB" id="10067503at2759"/>
<accession>T1L3P9</accession>
<dbReference type="Proteomes" id="UP000015104">
    <property type="component" value="Unassembled WGS sequence"/>
</dbReference>
<name>T1L3P9_TETUR</name>
<dbReference type="InterPro" id="IPR052428">
    <property type="entry name" value="Autophagy_HostDef_Reg"/>
</dbReference>
<evidence type="ECO:0000256" key="2">
    <source>
        <dbReference type="SAM" id="MobiDB-lite"/>
    </source>
</evidence>
<keyword evidence="1" id="KW-0072">Autophagy</keyword>
<dbReference type="PANTHER" id="PTHR45971:SF1">
    <property type="entry name" value="RUBICON, ISOFORM A"/>
    <property type="match status" value="1"/>
</dbReference>
<protein>
    <recommendedName>
        <fullName evidence="3">Rubicon Homology domain-containing protein</fullName>
    </recommendedName>
</protein>
<reference evidence="4" key="2">
    <citation type="submission" date="2015-06" db="UniProtKB">
        <authorList>
            <consortium name="EnsemblMetazoa"/>
        </authorList>
    </citation>
    <scope>IDENTIFICATION</scope>
</reference>
<dbReference type="AlphaFoldDB" id="T1L3P9"/>
<dbReference type="eggNOG" id="KOG1829">
    <property type="taxonomic scope" value="Eukaryota"/>
</dbReference>
<dbReference type="Pfam" id="PF13901">
    <property type="entry name" value="RH_dom"/>
    <property type="match status" value="1"/>
</dbReference>
<dbReference type="GO" id="GO:1901981">
    <property type="term" value="F:phosphatidylinositol phosphate binding"/>
    <property type="evidence" value="ECO:0007669"/>
    <property type="project" value="TreeGrafter"/>
</dbReference>
<dbReference type="PANTHER" id="PTHR45971">
    <property type="entry name" value="PHOX (PX) DOMAIN-CONTAINING PROTEIN"/>
    <property type="match status" value="1"/>
</dbReference>
<dbReference type="OMA" id="ICNIQRP"/>
<feature type="region of interest" description="Disordered" evidence="2">
    <location>
        <begin position="224"/>
        <end position="246"/>
    </location>
</feature>